<accession>A0A835SPT7</accession>
<feature type="transmembrane region" description="Helical" evidence="6">
    <location>
        <begin position="38"/>
        <end position="56"/>
    </location>
</feature>
<evidence type="ECO:0000313" key="9">
    <source>
        <dbReference type="Proteomes" id="UP000613740"/>
    </source>
</evidence>
<comment type="subcellular location">
    <subcellularLocation>
        <location evidence="1">Membrane</location>
        <topology evidence="1">Multi-pass membrane protein</topology>
    </subcellularLocation>
</comment>
<organism evidence="8 9">
    <name type="scientific">Chlamydomonas schloesseri</name>
    <dbReference type="NCBI Taxonomy" id="2026947"/>
    <lineage>
        <taxon>Eukaryota</taxon>
        <taxon>Viridiplantae</taxon>
        <taxon>Chlorophyta</taxon>
        <taxon>core chlorophytes</taxon>
        <taxon>Chlorophyceae</taxon>
        <taxon>CS clade</taxon>
        <taxon>Chlamydomonadales</taxon>
        <taxon>Chlamydomonadaceae</taxon>
        <taxon>Chlamydomonas</taxon>
    </lineage>
</organism>
<dbReference type="InterPro" id="IPR050846">
    <property type="entry name" value="TLCD"/>
</dbReference>
<dbReference type="EMBL" id="JAEHOD010000076">
    <property type="protein sequence ID" value="KAG2430974.1"/>
    <property type="molecule type" value="Genomic_DNA"/>
</dbReference>
<dbReference type="Pfam" id="PF03798">
    <property type="entry name" value="TRAM_LAG1_CLN8"/>
    <property type="match status" value="1"/>
</dbReference>
<evidence type="ECO:0000259" key="7">
    <source>
        <dbReference type="PROSITE" id="PS50922"/>
    </source>
</evidence>
<dbReference type="GO" id="GO:0005783">
    <property type="term" value="C:endoplasmic reticulum"/>
    <property type="evidence" value="ECO:0007669"/>
    <property type="project" value="TreeGrafter"/>
</dbReference>
<evidence type="ECO:0000256" key="2">
    <source>
        <dbReference type="ARBA" id="ARBA00022692"/>
    </source>
</evidence>
<keyword evidence="9" id="KW-1185">Reference proteome</keyword>
<protein>
    <recommendedName>
        <fullName evidence="7">TLC domain-containing protein</fullName>
    </recommendedName>
</protein>
<dbReference type="PANTHER" id="PTHR13439:SF0">
    <property type="entry name" value="TOPOISOMERASE I DAMAGE AFFECTED PROTEIN 4"/>
    <property type="match status" value="1"/>
</dbReference>
<dbReference type="Proteomes" id="UP000613740">
    <property type="component" value="Unassembled WGS sequence"/>
</dbReference>
<reference evidence="8" key="1">
    <citation type="journal article" date="2020" name="bioRxiv">
        <title>Comparative genomics of Chlamydomonas.</title>
        <authorList>
            <person name="Craig R.J."/>
            <person name="Hasan A.R."/>
            <person name="Ness R.W."/>
            <person name="Keightley P.D."/>
        </authorList>
    </citation>
    <scope>NUCLEOTIDE SEQUENCE</scope>
    <source>
        <strain evidence="8">CCAP 11/173</strain>
    </source>
</reference>
<dbReference type="OrthoDB" id="10266980at2759"/>
<dbReference type="InterPro" id="IPR006634">
    <property type="entry name" value="TLC-dom"/>
</dbReference>
<evidence type="ECO:0000256" key="4">
    <source>
        <dbReference type="ARBA" id="ARBA00023136"/>
    </source>
</evidence>
<keyword evidence="2 5" id="KW-0812">Transmembrane</keyword>
<evidence type="ECO:0000256" key="1">
    <source>
        <dbReference type="ARBA" id="ARBA00004141"/>
    </source>
</evidence>
<dbReference type="PROSITE" id="PS50922">
    <property type="entry name" value="TLC"/>
    <property type="match status" value="1"/>
</dbReference>
<feature type="transmembrane region" description="Helical" evidence="6">
    <location>
        <begin position="83"/>
        <end position="102"/>
    </location>
</feature>
<comment type="caution">
    <text evidence="8">The sequence shown here is derived from an EMBL/GenBank/DDBJ whole genome shotgun (WGS) entry which is preliminary data.</text>
</comment>
<dbReference type="SMART" id="SM00724">
    <property type="entry name" value="TLC"/>
    <property type="match status" value="1"/>
</dbReference>
<feature type="transmembrane region" description="Helical" evidence="6">
    <location>
        <begin position="122"/>
        <end position="138"/>
    </location>
</feature>
<feature type="transmembrane region" description="Helical" evidence="6">
    <location>
        <begin position="173"/>
        <end position="193"/>
    </location>
</feature>
<sequence>MAHPAPYLPAGVLEKLGEITIAGKTLVTKDATLTPLGIGAYWALAGFLFFTLAYKLSKYYTPLYFKGYSAMKPAEQRDWDTRLGNIAYSVYIVWWAVRLLVLDDAFWRPGGGPITKRVSADSYAALGVSLGFFAMELVPTLKYWMGGSAMVLHHIGSMTCVATAAIAGDGHALTLWMLSTEFTTPFIAARYMLDKAGLKSHPLYVVNGLLIVASWTVARMATFVPFFTTVWGARDTVPLMNPLSQFLLLVFPATLAVLNTWWYYKIVKGALKVLGPGGGKKKPAGGSKPAAKTE</sequence>
<dbReference type="GO" id="GO:0055088">
    <property type="term" value="P:lipid homeostasis"/>
    <property type="evidence" value="ECO:0007669"/>
    <property type="project" value="TreeGrafter"/>
</dbReference>
<feature type="transmembrane region" description="Helical" evidence="6">
    <location>
        <begin position="150"/>
        <end position="167"/>
    </location>
</feature>
<keyword evidence="4 5" id="KW-0472">Membrane</keyword>
<keyword evidence="3 6" id="KW-1133">Transmembrane helix</keyword>
<dbReference type="PANTHER" id="PTHR13439">
    <property type="entry name" value="CT120 PROTEIN"/>
    <property type="match status" value="1"/>
</dbReference>
<name>A0A835SPT7_9CHLO</name>
<feature type="transmembrane region" description="Helical" evidence="6">
    <location>
        <begin position="205"/>
        <end position="226"/>
    </location>
</feature>
<gene>
    <name evidence="8" type="ORF">HYH02_013507</name>
</gene>
<proteinExistence type="predicted"/>
<dbReference type="AlphaFoldDB" id="A0A835SPT7"/>
<evidence type="ECO:0000313" key="8">
    <source>
        <dbReference type="EMBL" id="KAG2430974.1"/>
    </source>
</evidence>
<dbReference type="GO" id="GO:0016020">
    <property type="term" value="C:membrane"/>
    <property type="evidence" value="ECO:0007669"/>
    <property type="project" value="UniProtKB-SubCell"/>
</dbReference>
<evidence type="ECO:0000256" key="3">
    <source>
        <dbReference type="ARBA" id="ARBA00022989"/>
    </source>
</evidence>
<feature type="domain" description="TLC" evidence="7">
    <location>
        <begin position="74"/>
        <end position="275"/>
    </location>
</feature>
<evidence type="ECO:0000256" key="5">
    <source>
        <dbReference type="PROSITE-ProRule" id="PRU00205"/>
    </source>
</evidence>
<evidence type="ECO:0000256" key="6">
    <source>
        <dbReference type="SAM" id="Phobius"/>
    </source>
</evidence>
<feature type="transmembrane region" description="Helical" evidence="6">
    <location>
        <begin position="246"/>
        <end position="264"/>
    </location>
</feature>